<keyword evidence="3" id="KW-1185">Reference proteome</keyword>
<evidence type="ECO:0000313" key="3">
    <source>
        <dbReference type="Proteomes" id="UP000256838"/>
    </source>
</evidence>
<dbReference type="InterPro" id="IPR000182">
    <property type="entry name" value="GNAT_dom"/>
</dbReference>
<dbReference type="GO" id="GO:0016747">
    <property type="term" value="F:acyltransferase activity, transferring groups other than amino-acyl groups"/>
    <property type="evidence" value="ECO:0007669"/>
    <property type="project" value="InterPro"/>
</dbReference>
<name>A0A3D8JRD4_9BURK</name>
<dbReference type="AlphaFoldDB" id="A0A3D8JRD4"/>
<sequence length="142" mass="14697">MQLRPAYASDLASIEALLEVSGLPTAGVAEHWASFVVAVDNSSVVACGGVEYHGDFALIRSIAVSGHVRGLGLGKAILSRLLSDCRSHAVPSVVLLTTTAEGYFADNGFVRISRGEVPLPLLASGQFQGVCPASATAMLMVL</sequence>
<dbReference type="RefSeq" id="WP_115537518.1">
    <property type="nucleotide sequence ID" value="NZ_QRGA01000024.1"/>
</dbReference>
<protein>
    <submittedName>
        <fullName evidence="2">GNAT family N-acetyltransferase</fullName>
    </submittedName>
</protein>
<keyword evidence="2" id="KW-0808">Transferase</keyword>
<dbReference type="Proteomes" id="UP000256838">
    <property type="component" value="Unassembled WGS sequence"/>
</dbReference>
<dbReference type="PROSITE" id="PS51186">
    <property type="entry name" value="GNAT"/>
    <property type="match status" value="1"/>
</dbReference>
<proteinExistence type="predicted"/>
<dbReference type="OrthoDB" id="5197788at2"/>
<dbReference type="InterPro" id="IPR016181">
    <property type="entry name" value="Acyl_CoA_acyltransferase"/>
</dbReference>
<reference evidence="2 3" key="1">
    <citation type="submission" date="2018-08" db="EMBL/GenBank/DDBJ databases">
        <title>Paraburkholderia sp. DHOM06 isolated from forest soil.</title>
        <authorList>
            <person name="Gao Z.-H."/>
            <person name="Qiu L.-H."/>
        </authorList>
    </citation>
    <scope>NUCLEOTIDE SEQUENCE [LARGE SCALE GENOMIC DNA]</scope>
    <source>
        <strain evidence="2 3">DHOM06</strain>
    </source>
</reference>
<organism evidence="2 3">
    <name type="scientific">Trinickia dinghuensis</name>
    <dbReference type="NCBI Taxonomy" id="2291023"/>
    <lineage>
        <taxon>Bacteria</taxon>
        <taxon>Pseudomonadati</taxon>
        <taxon>Pseudomonadota</taxon>
        <taxon>Betaproteobacteria</taxon>
        <taxon>Burkholderiales</taxon>
        <taxon>Burkholderiaceae</taxon>
        <taxon>Trinickia</taxon>
    </lineage>
</organism>
<dbReference type="CDD" id="cd04301">
    <property type="entry name" value="NAT_SF"/>
    <property type="match status" value="1"/>
</dbReference>
<dbReference type="Gene3D" id="3.40.630.30">
    <property type="match status" value="1"/>
</dbReference>
<evidence type="ECO:0000259" key="1">
    <source>
        <dbReference type="PROSITE" id="PS51186"/>
    </source>
</evidence>
<comment type="caution">
    <text evidence="2">The sequence shown here is derived from an EMBL/GenBank/DDBJ whole genome shotgun (WGS) entry which is preliminary data.</text>
</comment>
<dbReference type="Pfam" id="PF13508">
    <property type="entry name" value="Acetyltransf_7"/>
    <property type="match status" value="1"/>
</dbReference>
<dbReference type="SUPFAM" id="SSF55729">
    <property type="entry name" value="Acyl-CoA N-acyltransferases (Nat)"/>
    <property type="match status" value="1"/>
</dbReference>
<dbReference type="EMBL" id="QRGA01000024">
    <property type="protein sequence ID" value="RDU94981.1"/>
    <property type="molecule type" value="Genomic_DNA"/>
</dbReference>
<dbReference type="NCBIfam" id="NF040501">
    <property type="entry name" value="resist_ArsN2"/>
    <property type="match status" value="1"/>
</dbReference>
<feature type="domain" description="N-acetyltransferase" evidence="1">
    <location>
        <begin position="1"/>
        <end position="142"/>
    </location>
</feature>
<accession>A0A3D8JRD4</accession>
<gene>
    <name evidence="2" type="ORF">DWV00_31125</name>
</gene>
<evidence type="ECO:0000313" key="2">
    <source>
        <dbReference type="EMBL" id="RDU94981.1"/>
    </source>
</evidence>